<name>A0AAX4AW96_STRPA</name>
<accession>A0AAX4AW96</accession>
<dbReference type="RefSeq" id="WP_003006681.1">
    <property type="nucleotide sequence ID" value="NZ_CP133988.1"/>
</dbReference>
<reference evidence="1" key="1">
    <citation type="submission" date="2023-09" db="EMBL/GenBank/DDBJ databases">
        <title>Streptococcus_parasanguinius_hifiasm_complete_genome_Zymo_Research_ D6332.</title>
        <authorList>
            <person name="Damerum A."/>
        </authorList>
    </citation>
    <scope>NUCLEOTIDE SEQUENCE</scope>
    <source>
        <strain evidence="1">B-1756</strain>
    </source>
</reference>
<organism evidence="1 2">
    <name type="scientific">Streptococcus parasanguinis</name>
    <dbReference type="NCBI Taxonomy" id="1318"/>
    <lineage>
        <taxon>Bacteria</taxon>
        <taxon>Bacillati</taxon>
        <taxon>Bacillota</taxon>
        <taxon>Bacilli</taxon>
        <taxon>Lactobacillales</taxon>
        <taxon>Streptococcaceae</taxon>
        <taxon>Streptococcus</taxon>
    </lineage>
</organism>
<evidence type="ECO:0000313" key="2">
    <source>
        <dbReference type="Proteomes" id="UP001248323"/>
    </source>
</evidence>
<dbReference type="InterPro" id="IPR007739">
    <property type="entry name" value="RgpF"/>
</dbReference>
<evidence type="ECO:0000313" key="1">
    <source>
        <dbReference type="EMBL" id="WNB82929.1"/>
    </source>
</evidence>
<protein>
    <submittedName>
        <fullName evidence="1">Rhamnan synthesis F family protein</fullName>
    </submittedName>
</protein>
<dbReference type="Proteomes" id="UP001248323">
    <property type="component" value="Chromosome"/>
</dbReference>
<sequence>MNRILLYVHYNKSDDLSSHVLYQLEKLFPLFSRILLISNSYLSTEHLKSLRKIGINEVVQRENIGYDFAAWRDGMNYIGFNSLIDYDSVTLMNDTCIGPLWDLKEYFEKFEKQVDIDFWGMTNFRKTKYFKEHLQSYFVSYSRQVVSSKVFQKFWTSIRDYENIRSVIDRYETKFTGILTKSGFKYGVVFNTLHENSDEMVHPDFSYYKPFKILEHRVPVLKVKAIQAHPLQADQLKNKIREVSDFPIEILNSVYSSIEFFSVENEQTERYTLLKKVRNKIKRTIGRKG</sequence>
<dbReference type="EMBL" id="CP133988">
    <property type="protein sequence ID" value="WNB82929.1"/>
    <property type="molecule type" value="Genomic_DNA"/>
</dbReference>
<dbReference type="Pfam" id="PF05045">
    <property type="entry name" value="RgpF"/>
    <property type="match status" value="1"/>
</dbReference>
<gene>
    <name evidence="1" type="ORF">RDV49_08395</name>
</gene>
<proteinExistence type="predicted"/>
<dbReference type="AlphaFoldDB" id="A0AAX4AW96"/>